<dbReference type="Pfam" id="PF01435">
    <property type="entry name" value="Peptidase_M48"/>
    <property type="match status" value="1"/>
</dbReference>
<keyword evidence="2" id="KW-0645">Protease</keyword>
<dbReference type="InterPro" id="IPR001915">
    <property type="entry name" value="Peptidase_M48"/>
</dbReference>
<keyword evidence="6" id="KW-0482">Metalloprotease</keyword>
<name>A0A0F9W427_9ZZZZ</name>
<feature type="domain" description="Peptidase M48" evidence="7">
    <location>
        <begin position="64"/>
        <end position="236"/>
    </location>
</feature>
<organism evidence="8">
    <name type="scientific">marine sediment metagenome</name>
    <dbReference type="NCBI Taxonomy" id="412755"/>
    <lineage>
        <taxon>unclassified sequences</taxon>
        <taxon>metagenomes</taxon>
        <taxon>ecological metagenomes</taxon>
    </lineage>
</organism>
<keyword evidence="3" id="KW-0479">Metal-binding</keyword>
<evidence type="ECO:0000256" key="3">
    <source>
        <dbReference type="ARBA" id="ARBA00022723"/>
    </source>
</evidence>
<dbReference type="InterPro" id="IPR051156">
    <property type="entry name" value="Mito/Outer_Membr_Metalloprot"/>
</dbReference>
<dbReference type="EMBL" id="LAZR01000001">
    <property type="protein sequence ID" value="KKO12051.1"/>
    <property type="molecule type" value="Genomic_DNA"/>
</dbReference>
<evidence type="ECO:0000256" key="1">
    <source>
        <dbReference type="ARBA" id="ARBA00001947"/>
    </source>
</evidence>
<reference evidence="8" key="1">
    <citation type="journal article" date="2015" name="Nature">
        <title>Complex archaea that bridge the gap between prokaryotes and eukaryotes.</title>
        <authorList>
            <person name="Spang A."/>
            <person name="Saw J.H."/>
            <person name="Jorgensen S.L."/>
            <person name="Zaremba-Niedzwiedzka K."/>
            <person name="Martijn J."/>
            <person name="Lind A.E."/>
            <person name="van Eijk R."/>
            <person name="Schleper C."/>
            <person name="Guy L."/>
            <person name="Ettema T.J."/>
        </authorList>
    </citation>
    <scope>NUCLEOTIDE SEQUENCE</scope>
</reference>
<dbReference type="Gene3D" id="3.30.2010.10">
    <property type="entry name" value="Metalloproteases ('zincins'), catalytic domain"/>
    <property type="match status" value="1"/>
</dbReference>
<dbReference type="AlphaFoldDB" id="A0A0F9W427"/>
<comment type="caution">
    <text evidence="8">The sequence shown here is derived from an EMBL/GenBank/DDBJ whole genome shotgun (WGS) entry which is preliminary data.</text>
</comment>
<dbReference type="GO" id="GO:0016020">
    <property type="term" value="C:membrane"/>
    <property type="evidence" value="ECO:0007669"/>
    <property type="project" value="TreeGrafter"/>
</dbReference>
<gene>
    <name evidence="8" type="ORF">LCGC14_0000590</name>
</gene>
<evidence type="ECO:0000256" key="4">
    <source>
        <dbReference type="ARBA" id="ARBA00022801"/>
    </source>
</evidence>
<sequence length="258" mass="27577">MMKFQTITLALLTLPLLVTACATSPTGRSQVLLVSESQMAGMGEQAFNQLKQENSVSTDQSLTRYVNCVSNAVLAEMNTGMDWQVVLFEGDAVNAFAVPGGNIGVFRGLLNVAENQHQLATVIGHEVAHVTARHSAARVSTQLATQMGVSVLAQTTGMDPGLIGMGADLLLTLPYSRADETEADRLGLDYMARAGFDPRESVTLWHNMARASGGGPPELLSTHPAPDSRIRELQQRMSAAVQTFEAAQARGQRPACQP</sequence>
<dbReference type="GO" id="GO:0051603">
    <property type="term" value="P:proteolysis involved in protein catabolic process"/>
    <property type="evidence" value="ECO:0007669"/>
    <property type="project" value="TreeGrafter"/>
</dbReference>
<evidence type="ECO:0000256" key="5">
    <source>
        <dbReference type="ARBA" id="ARBA00022833"/>
    </source>
</evidence>
<evidence type="ECO:0000259" key="7">
    <source>
        <dbReference type="Pfam" id="PF01435"/>
    </source>
</evidence>
<dbReference type="GO" id="GO:0046872">
    <property type="term" value="F:metal ion binding"/>
    <property type="evidence" value="ECO:0007669"/>
    <property type="project" value="UniProtKB-KW"/>
</dbReference>
<dbReference type="GO" id="GO:0004222">
    <property type="term" value="F:metalloendopeptidase activity"/>
    <property type="evidence" value="ECO:0007669"/>
    <property type="project" value="InterPro"/>
</dbReference>
<accession>A0A0F9W427</accession>
<dbReference type="CDD" id="cd07331">
    <property type="entry name" value="M48C_Oma1_like"/>
    <property type="match status" value="1"/>
</dbReference>
<protein>
    <recommendedName>
        <fullName evidence="7">Peptidase M48 domain-containing protein</fullName>
    </recommendedName>
</protein>
<keyword evidence="4" id="KW-0378">Hydrolase</keyword>
<keyword evidence="5" id="KW-0862">Zinc</keyword>
<comment type="cofactor">
    <cofactor evidence="1">
        <name>Zn(2+)</name>
        <dbReference type="ChEBI" id="CHEBI:29105"/>
    </cofactor>
</comment>
<proteinExistence type="predicted"/>
<dbReference type="PANTHER" id="PTHR22726:SF24">
    <property type="entry name" value="M48 FAMILY METALLOPEPTIDASE"/>
    <property type="match status" value="1"/>
</dbReference>
<evidence type="ECO:0000256" key="2">
    <source>
        <dbReference type="ARBA" id="ARBA00022670"/>
    </source>
</evidence>
<dbReference type="PROSITE" id="PS51257">
    <property type="entry name" value="PROKAR_LIPOPROTEIN"/>
    <property type="match status" value="1"/>
</dbReference>
<evidence type="ECO:0000313" key="8">
    <source>
        <dbReference type="EMBL" id="KKO12051.1"/>
    </source>
</evidence>
<dbReference type="PANTHER" id="PTHR22726">
    <property type="entry name" value="METALLOENDOPEPTIDASE OMA1"/>
    <property type="match status" value="1"/>
</dbReference>
<evidence type="ECO:0000256" key="6">
    <source>
        <dbReference type="ARBA" id="ARBA00023049"/>
    </source>
</evidence>